<keyword evidence="2" id="KW-1185">Reference proteome</keyword>
<dbReference type="EMBL" id="CAAGRJ010007358">
    <property type="protein sequence ID" value="VFV25261.1"/>
    <property type="molecule type" value="Genomic_DNA"/>
</dbReference>
<evidence type="ECO:0000313" key="2">
    <source>
        <dbReference type="Proteomes" id="UP000386466"/>
    </source>
</evidence>
<dbReference type="AlphaFoldDB" id="A0A485MW43"/>
<protein>
    <submittedName>
        <fullName evidence="1">Uncharacterized protein</fullName>
    </submittedName>
</protein>
<proteinExistence type="predicted"/>
<evidence type="ECO:0000313" key="1">
    <source>
        <dbReference type="EMBL" id="VFV25261.1"/>
    </source>
</evidence>
<sequence>MGTRCRGAGRCLAHREGPTGHGCCRGILHARSTTHSAPGHGNNSFLLPCLHLVHYVSSASTQTPAQHCAHTL</sequence>
<reference evidence="1 2" key="1">
    <citation type="submission" date="2019-01" db="EMBL/GenBank/DDBJ databases">
        <authorList>
            <person name="Alioto T."/>
            <person name="Alioto T."/>
        </authorList>
    </citation>
    <scope>NUCLEOTIDE SEQUENCE [LARGE SCALE GENOMIC DNA]</scope>
</reference>
<gene>
    <name evidence="1" type="ORF">LYPA_23C003631</name>
</gene>
<organism evidence="1 2">
    <name type="scientific">Lynx pardinus</name>
    <name type="common">Iberian lynx</name>
    <name type="synonym">Felis pardina</name>
    <dbReference type="NCBI Taxonomy" id="191816"/>
    <lineage>
        <taxon>Eukaryota</taxon>
        <taxon>Metazoa</taxon>
        <taxon>Chordata</taxon>
        <taxon>Craniata</taxon>
        <taxon>Vertebrata</taxon>
        <taxon>Euteleostomi</taxon>
        <taxon>Mammalia</taxon>
        <taxon>Eutheria</taxon>
        <taxon>Laurasiatheria</taxon>
        <taxon>Carnivora</taxon>
        <taxon>Feliformia</taxon>
        <taxon>Felidae</taxon>
        <taxon>Felinae</taxon>
        <taxon>Lynx</taxon>
    </lineage>
</organism>
<accession>A0A485MW43</accession>
<name>A0A485MW43_LYNPA</name>
<dbReference type="Proteomes" id="UP000386466">
    <property type="component" value="Unassembled WGS sequence"/>
</dbReference>